<keyword evidence="12" id="KW-1185">Reference proteome</keyword>
<keyword evidence="5 8" id="KW-0472">Membrane</keyword>
<dbReference type="GO" id="GO:0016020">
    <property type="term" value="C:membrane"/>
    <property type="evidence" value="ECO:0007669"/>
    <property type="project" value="UniProtKB-SubCell"/>
</dbReference>
<evidence type="ECO:0000259" key="9">
    <source>
        <dbReference type="Pfam" id="PF05504"/>
    </source>
</evidence>
<evidence type="ECO:0000256" key="3">
    <source>
        <dbReference type="ARBA" id="ARBA00022544"/>
    </source>
</evidence>
<evidence type="ECO:0000313" key="12">
    <source>
        <dbReference type="Proteomes" id="UP000005104"/>
    </source>
</evidence>
<dbReference type="Pfam" id="PF25198">
    <property type="entry name" value="Spore_GerAC_N"/>
    <property type="match status" value="1"/>
</dbReference>
<dbReference type="InterPro" id="IPR008844">
    <property type="entry name" value="Spore_GerAC-like"/>
</dbReference>
<dbReference type="RefSeq" id="WP_007787646.1">
    <property type="nucleotide sequence ID" value="NZ_CM001441.1"/>
</dbReference>
<reference evidence="11 12" key="1">
    <citation type="submission" date="2011-11" db="EMBL/GenBank/DDBJ databases">
        <title>The Noncontiguous Finished genome of Desulfosporosinus youngiae DSM 17734.</title>
        <authorList>
            <consortium name="US DOE Joint Genome Institute (JGI-PGF)"/>
            <person name="Lucas S."/>
            <person name="Han J."/>
            <person name="Lapidus A."/>
            <person name="Cheng J.-F."/>
            <person name="Goodwin L."/>
            <person name="Pitluck S."/>
            <person name="Peters L."/>
            <person name="Ovchinnikova G."/>
            <person name="Lu M."/>
            <person name="Land M.L."/>
            <person name="Hauser L."/>
            <person name="Pester M."/>
            <person name="Spring S."/>
            <person name="Ollivier B."/>
            <person name="Rattei T."/>
            <person name="Klenk H.-P."/>
            <person name="Wagner M."/>
            <person name="Loy A."/>
            <person name="Woyke T.J."/>
        </authorList>
    </citation>
    <scope>NUCLEOTIDE SEQUENCE [LARGE SCALE GENOMIC DNA]</scope>
    <source>
        <strain evidence="11 12">DSM 17734</strain>
    </source>
</reference>
<dbReference type="STRING" id="768710.DesyoDRAFT_5397"/>
<dbReference type="InterPro" id="IPR057336">
    <property type="entry name" value="GerAC_N"/>
</dbReference>
<keyword evidence="8" id="KW-0812">Transmembrane</keyword>
<feature type="domain" description="Spore germination protein N-terminal" evidence="10">
    <location>
        <begin position="31"/>
        <end position="193"/>
    </location>
</feature>
<dbReference type="InterPro" id="IPR046953">
    <property type="entry name" value="Spore_GerAC-like_C"/>
</dbReference>
<dbReference type="PROSITE" id="PS51257">
    <property type="entry name" value="PROKAR_LIPOPROTEIN"/>
    <property type="match status" value="1"/>
</dbReference>
<evidence type="ECO:0000256" key="2">
    <source>
        <dbReference type="ARBA" id="ARBA00007886"/>
    </source>
</evidence>
<dbReference type="GO" id="GO:0009847">
    <property type="term" value="P:spore germination"/>
    <property type="evidence" value="ECO:0007669"/>
    <property type="project" value="InterPro"/>
</dbReference>
<accession>H5Y0R7</accession>
<dbReference type="NCBIfam" id="TIGR02887">
    <property type="entry name" value="spore_ger_x_C"/>
    <property type="match status" value="1"/>
</dbReference>
<dbReference type="Pfam" id="PF05504">
    <property type="entry name" value="Spore_GerAC"/>
    <property type="match status" value="1"/>
</dbReference>
<evidence type="ECO:0000256" key="8">
    <source>
        <dbReference type="SAM" id="Phobius"/>
    </source>
</evidence>
<dbReference type="EMBL" id="CM001441">
    <property type="protein sequence ID" value="EHQ92323.1"/>
    <property type="molecule type" value="Genomic_DNA"/>
</dbReference>
<dbReference type="AlphaFoldDB" id="H5Y0R7"/>
<evidence type="ECO:0000256" key="4">
    <source>
        <dbReference type="ARBA" id="ARBA00022729"/>
    </source>
</evidence>
<keyword evidence="4" id="KW-0732">Signal</keyword>
<dbReference type="PANTHER" id="PTHR35789:SF1">
    <property type="entry name" value="SPORE GERMINATION PROTEIN B3"/>
    <property type="match status" value="1"/>
</dbReference>
<sequence>MTHIKRVVLLMIIINIVFLSGCSSFFVENNTVEEIAPVIFWSIQEGESGKLKISTLVPPLINEKKSMLTLQVNLLKQGRKDFNLVYYRELKSGQLRMLFISEELAKKGILPLIDTLLTDPDISQRLYLVVIKGNFDDYIRNQVDKQENLDYFLYRMLKHYETKNQGDITVINLHQFLKRLYSPFSDPILPVFKVNKENFIYNGTAFFKDDKLVATISDMNDQILQLLNNDYYLKLLPIPSLAVSLGQIRSKVIIKLAPDYSSISIKVNLVGRIEEYRGDKNIVDSDELEDLNQEIKSYLEKQTTALLQKMQQWKVDPLQVGTHSLTPFSQPIKDEEWLRKWGNMELQINYQLDLQTMTNVNK</sequence>
<dbReference type="OrthoDB" id="2986797at2"/>
<evidence type="ECO:0000259" key="10">
    <source>
        <dbReference type="Pfam" id="PF25198"/>
    </source>
</evidence>
<keyword evidence="3" id="KW-0309">Germination</keyword>
<dbReference type="Gene3D" id="3.30.300.210">
    <property type="entry name" value="Nutrient germinant receptor protein C, domain 3"/>
    <property type="match status" value="1"/>
</dbReference>
<dbReference type="eggNOG" id="ENOG502ZA76">
    <property type="taxonomic scope" value="Bacteria"/>
</dbReference>
<keyword evidence="6" id="KW-0564">Palmitate</keyword>
<evidence type="ECO:0000313" key="11">
    <source>
        <dbReference type="EMBL" id="EHQ92323.1"/>
    </source>
</evidence>
<comment type="similarity">
    <text evidence="2">Belongs to the GerABKC lipoprotein family.</text>
</comment>
<keyword evidence="8" id="KW-1133">Transmembrane helix</keyword>
<keyword evidence="7" id="KW-0449">Lipoprotein</keyword>
<comment type="subcellular location">
    <subcellularLocation>
        <location evidence="1">Membrane</location>
        <topology evidence="1">Lipid-anchor</topology>
    </subcellularLocation>
</comment>
<dbReference type="HOGENOM" id="CLU_051140_3_1_9"/>
<name>H5Y0R7_9FIRM</name>
<protein>
    <submittedName>
        <fullName evidence="11">Germination protein, Ger(X)C family</fullName>
    </submittedName>
</protein>
<evidence type="ECO:0000256" key="7">
    <source>
        <dbReference type="ARBA" id="ARBA00023288"/>
    </source>
</evidence>
<feature type="domain" description="Spore germination GerAC-like C-terminal" evidence="9">
    <location>
        <begin position="202"/>
        <end position="354"/>
    </location>
</feature>
<evidence type="ECO:0000256" key="5">
    <source>
        <dbReference type="ARBA" id="ARBA00023136"/>
    </source>
</evidence>
<proteinExistence type="inferred from homology"/>
<feature type="transmembrane region" description="Helical" evidence="8">
    <location>
        <begin position="7"/>
        <end position="27"/>
    </location>
</feature>
<evidence type="ECO:0000256" key="6">
    <source>
        <dbReference type="ARBA" id="ARBA00023139"/>
    </source>
</evidence>
<evidence type="ECO:0000256" key="1">
    <source>
        <dbReference type="ARBA" id="ARBA00004635"/>
    </source>
</evidence>
<dbReference type="PANTHER" id="PTHR35789">
    <property type="entry name" value="SPORE GERMINATION PROTEIN B3"/>
    <property type="match status" value="1"/>
</dbReference>
<dbReference type="InterPro" id="IPR038501">
    <property type="entry name" value="Spore_GerAC_C_sf"/>
</dbReference>
<organism evidence="11 12">
    <name type="scientific">Desulfosporosinus youngiae DSM 17734</name>
    <dbReference type="NCBI Taxonomy" id="768710"/>
    <lineage>
        <taxon>Bacteria</taxon>
        <taxon>Bacillati</taxon>
        <taxon>Bacillota</taxon>
        <taxon>Clostridia</taxon>
        <taxon>Eubacteriales</taxon>
        <taxon>Desulfitobacteriaceae</taxon>
        <taxon>Desulfosporosinus</taxon>
    </lineage>
</organism>
<dbReference type="Proteomes" id="UP000005104">
    <property type="component" value="Chromosome"/>
</dbReference>
<gene>
    <name evidence="11" type="ORF">DesyoDRAFT_5397</name>
</gene>